<dbReference type="PANTHER" id="PTHR14212:SF0">
    <property type="entry name" value="U4_U6 SMALL NUCLEAR RIBONUCLEOPROTEIN PRP3"/>
    <property type="match status" value="1"/>
</dbReference>
<dbReference type="EMBL" id="ML996687">
    <property type="protein sequence ID" value="KAF2405134.1"/>
    <property type="molecule type" value="Genomic_DNA"/>
</dbReference>
<sequence>MSTIPTKRSAPTDIQEQIAQARQRAAEAKVRIESRRAAGGPPPSTSSAPQDGASSASRLAALKARVAAATAKTAPSPAQPPPPAPSSAYSQPVEFDDLARAGNARGGLAVGLHPALLGDLPDTRGKAAQKPKPKNKQAEQTKSNPYISDEKAPPSRPYRQLHFTHNMHARPAMAAANEARRKAALEAMKKRIQAQAARAGLDESAEIQALAVPAPPDVEFWDEALQTGIEGNEMISRLVVHPILIEPPQAKFTDVGPQPLKLTKREQKKQRRIRRAEEHKEEQAKIRLGLVPTPAPKIKHSNVMRVYGEMAVKDPTAVEAMVNKQVAERKNAHDQSNVERQLSKEERAQKLQQKADENAARGLQICVFKVALGKEKLLGKHRYLIDKNAKEWHDVTGCVIVAPSMTIVLLEGGEHSTRQYTKLMLRRIKWQAILEGNGQVQQGDDTEHEKGKGKTEDTEDNTCTLIYQGLIRDRKFKKWGSIREVESDSQAKDALTKAKMENFWTLAKSTH</sequence>
<evidence type="ECO:0000256" key="2">
    <source>
        <dbReference type="ARBA" id="ARBA00022664"/>
    </source>
</evidence>
<dbReference type="AlphaFoldDB" id="A0A6G1IAC9"/>
<gene>
    <name evidence="8" type="ORF">EJ06DRAFT_525681</name>
</gene>
<feature type="compositionally biased region" description="Basic and acidic residues" evidence="5">
    <location>
        <begin position="445"/>
        <end position="456"/>
    </location>
</feature>
<evidence type="ECO:0000256" key="1">
    <source>
        <dbReference type="ARBA" id="ARBA00004123"/>
    </source>
</evidence>
<evidence type="ECO:0000256" key="3">
    <source>
        <dbReference type="ARBA" id="ARBA00023187"/>
    </source>
</evidence>
<dbReference type="InterPro" id="IPR010541">
    <property type="entry name" value="Prp3_C"/>
</dbReference>
<dbReference type="Pfam" id="PF08572">
    <property type="entry name" value="PRP3"/>
    <property type="match status" value="1"/>
</dbReference>
<dbReference type="Pfam" id="PF06544">
    <property type="entry name" value="Prp3_C"/>
    <property type="match status" value="1"/>
</dbReference>
<feature type="region of interest" description="Disordered" evidence="5">
    <location>
        <begin position="439"/>
        <end position="458"/>
    </location>
</feature>
<evidence type="ECO:0000256" key="5">
    <source>
        <dbReference type="SAM" id="MobiDB-lite"/>
    </source>
</evidence>
<accession>A0A6G1IAC9</accession>
<feature type="region of interest" description="Disordered" evidence="5">
    <location>
        <begin position="1"/>
        <end position="100"/>
    </location>
</feature>
<organism evidence="8 9">
    <name type="scientific">Trichodelitschia bisporula</name>
    <dbReference type="NCBI Taxonomy" id="703511"/>
    <lineage>
        <taxon>Eukaryota</taxon>
        <taxon>Fungi</taxon>
        <taxon>Dikarya</taxon>
        <taxon>Ascomycota</taxon>
        <taxon>Pezizomycotina</taxon>
        <taxon>Dothideomycetes</taxon>
        <taxon>Dothideomycetes incertae sedis</taxon>
        <taxon>Phaeotrichales</taxon>
        <taxon>Phaeotrichaceae</taxon>
        <taxon>Trichodelitschia</taxon>
    </lineage>
</organism>
<feature type="compositionally biased region" description="Basic and acidic residues" evidence="5">
    <location>
        <begin position="24"/>
        <end position="36"/>
    </location>
</feature>
<name>A0A6G1IAC9_9PEZI</name>
<feature type="region of interest" description="Disordered" evidence="5">
    <location>
        <begin position="328"/>
        <end position="348"/>
    </location>
</feature>
<evidence type="ECO:0000313" key="9">
    <source>
        <dbReference type="Proteomes" id="UP000799640"/>
    </source>
</evidence>
<comment type="subcellular location">
    <subcellularLocation>
        <location evidence="1">Nucleus</location>
    </subcellularLocation>
</comment>
<keyword evidence="9" id="KW-1185">Reference proteome</keyword>
<keyword evidence="3" id="KW-0508">mRNA splicing</keyword>
<keyword evidence="4" id="KW-0539">Nucleus</keyword>
<dbReference type="OrthoDB" id="10264544at2759"/>
<dbReference type="PANTHER" id="PTHR14212">
    <property type="entry name" value="U4/U6-ASSOCIATED RNA SPLICING FACTOR-RELATED"/>
    <property type="match status" value="1"/>
</dbReference>
<feature type="domain" description="Pre-mRNA-splicing factor 3" evidence="7">
    <location>
        <begin position="144"/>
        <end position="342"/>
    </location>
</feature>
<proteinExistence type="predicted"/>
<reference evidence="8" key="1">
    <citation type="journal article" date="2020" name="Stud. Mycol.">
        <title>101 Dothideomycetes genomes: a test case for predicting lifestyles and emergence of pathogens.</title>
        <authorList>
            <person name="Haridas S."/>
            <person name="Albert R."/>
            <person name="Binder M."/>
            <person name="Bloem J."/>
            <person name="Labutti K."/>
            <person name="Salamov A."/>
            <person name="Andreopoulos B."/>
            <person name="Baker S."/>
            <person name="Barry K."/>
            <person name="Bills G."/>
            <person name="Bluhm B."/>
            <person name="Cannon C."/>
            <person name="Castanera R."/>
            <person name="Culley D."/>
            <person name="Daum C."/>
            <person name="Ezra D."/>
            <person name="Gonzalez J."/>
            <person name="Henrissat B."/>
            <person name="Kuo A."/>
            <person name="Liang C."/>
            <person name="Lipzen A."/>
            <person name="Lutzoni F."/>
            <person name="Magnuson J."/>
            <person name="Mondo S."/>
            <person name="Nolan M."/>
            <person name="Ohm R."/>
            <person name="Pangilinan J."/>
            <person name="Park H.-J."/>
            <person name="Ramirez L."/>
            <person name="Alfaro M."/>
            <person name="Sun H."/>
            <person name="Tritt A."/>
            <person name="Yoshinaga Y."/>
            <person name="Zwiers L.-H."/>
            <person name="Turgeon B."/>
            <person name="Goodwin S."/>
            <person name="Spatafora J."/>
            <person name="Crous P."/>
            <person name="Grigoriev I."/>
        </authorList>
    </citation>
    <scope>NUCLEOTIDE SEQUENCE</scope>
    <source>
        <strain evidence="8">CBS 262.69</strain>
    </source>
</reference>
<dbReference type="CDD" id="cd24162">
    <property type="entry name" value="Prp3_C"/>
    <property type="match status" value="1"/>
</dbReference>
<feature type="domain" description="Small nuclear ribonucleoprotein Prp3 C-terminal" evidence="6">
    <location>
        <begin position="379"/>
        <end position="507"/>
    </location>
</feature>
<dbReference type="Proteomes" id="UP000799640">
    <property type="component" value="Unassembled WGS sequence"/>
</dbReference>
<evidence type="ECO:0000259" key="6">
    <source>
        <dbReference type="Pfam" id="PF06544"/>
    </source>
</evidence>
<evidence type="ECO:0000313" key="8">
    <source>
        <dbReference type="EMBL" id="KAF2405134.1"/>
    </source>
</evidence>
<feature type="region of interest" description="Disordered" evidence="5">
    <location>
        <begin position="120"/>
        <end position="156"/>
    </location>
</feature>
<evidence type="ECO:0000259" key="7">
    <source>
        <dbReference type="Pfam" id="PF08572"/>
    </source>
</evidence>
<keyword evidence="2" id="KW-0507">mRNA processing</keyword>
<evidence type="ECO:0000256" key="4">
    <source>
        <dbReference type="ARBA" id="ARBA00023242"/>
    </source>
</evidence>
<protein>
    <submittedName>
        <fullName evidence="8">PRP3-domain-containing protein</fullName>
    </submittedName>
</protein>
<dbReference type="GO" id="GO:0000398">
    <property type="term" value="P:mRNA splicing, via spliceosome"/>
    <property type="evidence" value="ECO:0007669"/>
    <property type="project" value="InterPro"/>
</dbReference>
<dbReference type="InterPro" id="IPR027104">
    <property type="entry name" value="Prp3"/>
</dbReference>
<dbReference type="GO" id="GO:0046540">
    <property type="term" value="C:U4/U6 x U5 tri-snRNP complex"/>
    <property type="evidence" value="ECO:0007669"/>
    <property type="project" value="InterPro"/>
</dbReference>
<dbReference type="InterPro" id="IPR013881">
    <property type="entry name" value="Pre-mRNA_splic_Prp3_dom"/>
</dbReference>
<feature type="compositionally biased region" description="Low complexity" evidence="5">
    <location>
        <begin position="14"/>
        <end position="23"/>
    </location>
</feature>
<feature type="compositionally biased region" description="Low complexity" evidence="5">
    <location>
        <begin position="45"/>
        <end position="76"/>
    </location>
</feature>